<dbReference type="PANTHER" id="PTHR47816">
    <property type="entry name" value="RIBOSOMAL RNA SMALL SUBUNIT METHYLTRANSFERASE C"/>
    <property type="match status" value="1"/>
</dbReference>
<dbReference type="InterPro" id="IPR007848">
    <property type="entry name" value="Small_mtfrase_dom"/>
</dbReference>
<dbReference type="SUPFAM" id="SSF53335">
    <property type="entry name" value="S-adenosyl-L-methionine-dependent methyltransferases"/>
    <property type="match status" value="1"/>
</dbReference>
<evidence type="ECO:0000313" key="8">
    <source>
        <dbReference type="Proteomes" id="UP001157091"/>
    </source>
</evidence>
<dbReference type="PANTHER" id="PTHR47816:SF4">
    <property type="entry name" value="RIBOSOMAL RNA SMALL SUBUNIT METHYLTRANSFERASE C"/>
    <property type="match status" value="1"/>
</dbReference>
<dbReference type="EMBL" id="BSUK01000001">
    <property type="protein sequence ID" value="GMA24961.1"/>
    <property type="molecule type" value="Genomic_DNA"/>
</dbReference>
<dbReference type="PROSITE" id="PS00092">
    <property type="entry name" value="N6_MTASE"/>
    <property type="match status" value="1"/>
</dbReference>
<dbReference type="Proteomes" id="UP001157091">
    <property type="component" value="Unassembled WGS sequence"/>
</dbReference>
<evidence type="ECO:0000256" key="2">
    <source>
        <dbReference type="ARBA" id="ARBA00022552"/>
    </source>
</evidence>
<dbReference type="RefSeq" id="WP_348525229.1">
    <property type="nucleotide sequence ID" value="NZ_BSUK01000001.1"/>
</dbReference>
<comment type="caution">
    <text evidence="7">The sequence shown here is derived from an EMBL/GenBank/DDBJ whole genome shotgun (WGS) entry which is preliminary data.</text>
</comment>
<protein>
    <recommendedName>
        <fullName evidence="6">Methyltransferase small domain-containing protein</fullName>
    </recommendedName>
</protein>
<name>A0ABQ6I3W6_9MICO</name>
<evidence type="ECO:0000256" key="4">
    <source>
        <dbReference type="ARBA" id="ARBA00022679"/>
    </source>
</evidence>
<gene>
    <name evidence="7" type="ORF">GCM10025864_27200</name>
</gene>
<organism evidence="7 8">
    <name type="scientific">Luteimicrobium album</name>
    <dbReference type="NCBI Taxonomy" id="1054550"/>
    <lineage>
        <taxon>Bacteria</taxon>
        <taxon>Bacillati</taxon>
        <taxon>Actinomycetota</taxon>
        <taxon>Actinomycetes</taxon>
        <taxon>Micrococcales</taxon>
        <taxon>Luteimicrobium</taxon>
    </lineage>
</organism>
<evidence type="ECO:0000256" key="3">
    <source>
        <dbReference type="ARBA" id="ARBA00022603"/>
    </source>
</evidence>
<keyword evidence="8" id="KW-1185">Reference proteome</keyword>
<accession>A0ABQ6I3W6</accession>
<evidence type="ECO:0000259" key="6">
    <source>
        <dbReference type="Pfam" id="PF05175"/>
    </source>
</evidence>
<keyword evidence="2" id="KW-0698">rRNA processing</keyword>
<sequence>MLDLGCGTGVLAASVARAFPDARVVATDVSAAAVASTALTAAHAGVGDRVEVVRDDAGRDLPAAAFDVVLCNPPFHVGAAVHTGAASRMFLTAARVLRPGGVLWTVYNSHLRYRAELARVVGPTTQVARDRTFTVTRSVARPPGRATPHDRPVSGTPPEEESP</sequence>
<reference evidence="8" key="1">
    <citation type="journal article" date="2019" name="Int. J. Syst. Evol. Microbiol.">
        <title>The Global Catalogue of Microorganisms (GCM) 10K type strain sequencing project: providing services to taxonomists for standard genome sequencing and annotation.</title>
        <authorList>
            <consortium name="The Broad Institute Genomics Platform"/>
            <consortium name="The Broad Institute Genome Sequencing Center for Infectious Disease"/>
            <person name="Wu L."/>
            <person name="Ma J."/>
        </authorList>
    </citation>
    <scope>NUCLEOTIDE SEQUENCE [LARGE SCALE GENOMIC DNA]</scope>
    <source>
        <strain evidence="8">NBRC 106348</strain>
    </source>
</reference>
<evidence type="ECO:0000256" key="1">
    <source>
        <dbReference type="ARBA" id="ARBA00022490"/>
    </source>
</evidence>
<keyword evidence="1" id="KW-0963">Cytoplasm</keyword>
<evidence type="ECO:0000313" key="7">
    <source>
        <dbReference type="EMBL" id="GMA24961.1"/>
    </source>
</evidence>
<dbReference type="InterPro" id="IPR002052">
    <property type="entry name" value="DNA_methylase_N6_adenine_CS"/>
</dbReference>
<evidence type="ECO:0000256" key="5">
    <source>
        <dbReference type="SAM" id="MobiDB-lite"/>
    </source>
</evidence>
<dbReference type="Pfam" id="PF05175">
    <property type="entry name" value="MTS"/>
    <property type="match status" value="1"/>
</dbReference>
<keyword evidence="4" id="KW-0808">Transferase</keyword>
<feature type="domain" description="Methyltransferase small" evidence="6">
    <location>
        <begin position="2"/>
        <end position="136"/>
    </location>
</feature>
<feature type="region of interest" description="Disordered" evidence="5">
    <location>
        <begin position="138"/>
        <end position="163"/>
    </location>
</feature>
<proteinExistence type="predicted"/>
<dbReference type="CDD" id="cd02440">
    <property type="entry name" value="AdoMet_MTases"/>
    <property type="match status" value="1"/>
</dbReference>
<dbReference type="Gene3D" id="3.40.50.150">
    <property type="entry name" value="Vaccinia Virus protein VP39"/>
    <property type="match status" value="1"/>
</dbReference>
<dbReference type="InterPro" id="IPR046977">
    <property type="entry name" value="RsmC/RlmG"/>
</dbReference>
<dbReference type="InterPro" id="IPR029063">
    <property type="entry name" value="SAM-dependent_MTases_sf"/>
</dbReference>
<keyword evidence="3" id="KW-0489">Methyltransferase</keyword>